<dbReference type="STRING" id="89524.SAMN05444370_10112"/>
<dbReference type="EMBL" id="FNQM01000001">
    <property type="protein sequence ID" value="SDZ73001.1"/>
    <property type="molecule type" value="Genomic_DNA"/>
</dbReference>
<evidence type="ECO:0000313" key="2">
    <source>
        <dbReference type="EMBL" id="SDZ73001.1"/>
    </source>
</evidence>
<protein>
    <submittedName>
        <fullName evidence="2">Uncharacterized protein</fullName>
    </submittedName>
</protein>
<reference evidence="2 3" key="1">
    <citation type="submission" date="2016-10" db="EMBL/GenBank/DDBJ databases">
        <authorList>
            <person name="de Groot N.N."/>
        </authorList>
    </citation>
    <scope>NUCLEOTIDE SEQUENCE [LARGE SCALE GENOMIC DNA]</scope>
    <source>
        <strain evidence="2 3">DSM 15345</strain>
    </source>
</reference>
<evidence type="ECO:0000313" key="3">
    <source>
        <dbReference type="Proteomes" id="UP000198703"/>
    </source>
</evidence>
<dbReference type="Proteomes" id="UP000198703">
    <property type="component" value="Unassembled WGS sequence"/>
</dbReference>
<keyword evidence="1" id="KW-0812">Transmembrane</keyword>
<proteinExistence type="predicted"/>
<dbReference type="AlphaFoldDB" id="A0A1H3VEA9"/>
<dbReference type="RefSeq" id="WP_093247458.1">
    <property type="nucleotide sequence ID" value="NZ_FNQM01000001.1"/>
</dbReference>
<keyword evidence="1" id="KW-0472">Membrane</keyword>
<dbReference type="OrthoDB" id="7822309at2"/>
<evidence type="ECO:0000256" key="1">
    <source>
        <dbReference type="SAM" id="Phobius"/>
    </source>
</evidence>
<keyword evidence="1" id="KW-1133">Transmembrane helix</keyword>
<accession>A0A1H3VEA9</accession>
<keyword evidence="3" id="KW-1185">Reference proteome</keyword>
<sequence>MTAAPRYDILEAPGWYVGADGAPPVEVLVSFGRATLTIQRFDETPITHWPIASLVDMPGSAAMTLAPDNAAPERLALQDRDMIEAINALRAAAQAAADAAPKARRPLGPGARWALALLFVGALGAGLWAAAPGAIDAMSAAAPPETRAALGAAAVRAAAGDALCADPAAAAALARLSAALSTAALAQPGAPVRVVVAALPGPDAPARAAPGGWVLARAEALAAAPGPDAFADLLAPAVAEAVSGARTGRALRDSALDALRGLLAGDLDAASLTRAASAALRPPAEPPQDGDAARAVRNALARPALSADDWAALRAGCAEGR</sequence>
<gene>
    <name evidence="2" type="ORF">SAMN05444370_10112</name>
</gene>
<name>A0A1H3VEA9_9RHOB</name>
<feature type="transmembrane region" description="Helical" evidence="1">
    <location>
        <begin position="113"/>
        <end position="131"/>
    </location>
</feature>
<organism evidence="2 3">
    <name type="scientific">Rubrimonas cliftonensis</name>
    <dbReference type="NCBI Taxonomy" id="89524"/>
    <lineage>
        <taxon>Bacteria</taxon>
        <taxon>Pseudomonadati</taxon>
        <taxon>Pseudomonadota</taxon>
        <taxon>Alphaproteobacteria</taxon>
        <taxon>Rhodobacterales</taxon>
        <taxon>Paracoccaceae</taxon>
        <taxon>Rubrimonas</taxon>
    </lineage>
</organism>